<reference evidence="14" key="1">
    <citation type="journal article" date="2019" name="Sci. Rep.">
        <title>Draft genome of Tanacetum cinerariifolium, the natural source of mosquito coil.</title>
        <authorList>
            <person name="Yamashiro T."/>
            <person name="Shiraishi A."/>
            <person name="Satake H."/>
            <person name="Nakayama K."/>
        </authorList>
    </citation>
    <scope>NUCLEOTIDE SEQUENCE</scope>
</reference>
<dbReference type="InterPro" id="IPR038765">
    <property type="entry name" value="Papain-like_cys_pep_sf"/>
</dbReference>
<feature type="domain" description="Ubiquitin-like protease family profile" evidence="13">
    <location>
        <begin position="1027"/>
        <end position="1186"/>
    </location>
</feature>
<feature type="transmembrane region" description="Helical" evidence="12">
    <location>
        <begin position="43"/>
        <end position="63"/>
    </location>
</feature>
<dbReference type="InterPro" id="IPR003653">
    <property type="entry name" value="Peptidase_C48_C"/>
</dbReference>
<feature type="transmembrane region" description="Helical" evidence="12">
    <location>
        <begin position="286"/>
        <end position="304"/>
    </location>
</feature>
<accession>A0A6L2K315</accession>
<dbReference type="InterPro" id="IPR004853">
    <property type="entry name" value="Sugar_P_trans_dom"/>
</dbReference>
<evidence type="ECO:0000259" key="13">
    <source>
        <dbReference type="PROSITE" id="PS50600"/>
    </source>
</evidence>
<organism evidence="14">
    <name type="scientific">Tanacetum cinerariifolium</name>
    <name type="common">Dalmatian daisy</name>
    <name type="synonym">Chrysanthemum cinerariifolium</name>
    <dbReference type="NCBI Taxonomy" id="118510"/>
    <lineage>
        <taxon>Eukaryota</taxon>
        <taxon>Viridiplantae</taxon>
        <taxon>Streptophyta</taxon>
        <taxon>Embryophyta</taxon>
        <taxon>Tracheophyta</taxon>
        <taxon>Spermatophyta</taxon>
        <taxon>Magnoliopsida</taxon>
        <taxon>eudicotyledons</taxon>
        <taxon>Gunneridae</taxon>
        <taxon>Pentapetalae</taxon>
        <taxon>asterids</taxon>
        <taxon>campanulids</taxon>
        <taxon>Asterales</taxon>
        <taxon>Asteraceae</taxon>
        <taxon>Asteroideae</taxon>
        <taxon>Anthemideae</taxon>
        <taxon>Anthemidinae</taxon>
        <taxon>Tanacetum</taxon>
    </lineage>
</organism>
<dbReference type="PROSITE" id="PS50600">
    <property type="entry name" value="ULP_PROTEASE"/>
    <property type="match status" value="1"/>
</dbReference>
<keyword evidence="3" id="KW-0813">Transport</keyword>
<evidence type="ECO:0000256" key="8">
    <source>
        <dbReference type="ARBA" id="ARBA00022989"/>
    </source>
</evidence>
<dbReference type="PANTHER" id="PTHR11132">
    <property type="entry name" value="SOLUTE CARRIER FAMILY 35"/>
    <property type="match status" value="1"/>
</dbReference>
<evidence type="ECO:0000256" key="4">
    <source>
        <dbReference type="ARBA" id="ARBA00022597"/>
    </source>
</evidence>
<dbReference type="Gene3D" id="3.40.395.10">
    <property type="entry name" value="Adenoviral Proteinase, Chain A"/>
    <property type="match status" value="1"/>
</dbReference>
<keyword evidence="8 12" id="KW-1133">Transmembrane helix</keyword>
<feature type="compositionally biased region" description="Basic and acidic residues" evidence="11">
    <location>
        <begin position="682"/>
        <end position="691"/>
    </location>
</feature>
<keyword evidence="6 12" id="KW-0812">Transmembrane</keyword>
<comment type="similarity">
    <text evidence="10">Belongs to the TPT transporter family. TPT (TC 2.A.7.9) subfamily.</text>
</comment>
<dbReference type="GO" id="GO:0008234">
    <property type="term" value="F:cysteine-type peptidase activity"/>
    <property type="evidence" value="ECO:0007669"/>
    <property type="project" value="InterPro"/>
</dbReference>
<dbReference type="SUPFAM" id="SSF103481">
    <property type="entry name" value="Multidrug resistance efflux transporter EmrE"/>
    <property type="match status" value="2"/>
</dbReference>
<feature type="transmembrane region" description="Helical" evidence="12">
    <location>
        <begin position="198"/>
        <end position="218"/>
    </location>
</feature>
<feature type="transmembrane region" description="Helical" evidence="12">
    <location>
        <begin position="230"/>
        <end position="252"/>
    </location>
</feature>
<feature type="compositionally biased region" description="Acidic residues" evidence="11">
    <location>
        <begin position="692"/>
        <end position="702"/>
    </location>
</feature>
<keyword evidence="9 12" id="KW-0472">Membrane</keyword>
<feature type="transmembrane region" description="Helical" evidence="12">
    <location>
        <begin position="83"/>
        <end position="104"/>
    </location>
</feature>
<dbReference type="GO" id="GO:0006508">
    <property type="term" value="P:proteolysis"/>
    <property type="evidence" value="ECO:0007669"/>
    <property type="project" value="UniProtKB-KW"/>
</dbReference>
<dbReference type="Pfam" id="PF03151">
    <property type="entry name" value="TPT"/>
    <property type="match status" value="1"/>
</dbReference>
<dbReference type="GO" id="GO:0015780">
    <property type="term" value="P:nucleotide-sugar transmembrane transport"/>
    <property type="evidence" value="ECO:0007669"/>
    <property type="project" value="UniProtKB-ARBA"/>
</dbReference>
<keyword evidence="7" id="KW-0378">Hydrolase</keyword>
<evidence type="ECO:0000256" key="11">
    <source>
        <dbReference type="SAM" id="MobiDB-lite"/>
    </source>
</evidence>
<proteinExistence type="inferred from homology"/>
<feature type="transmembrane region" description="Helical" evidence="12">
    <location>
        <begin position="12"/>
        <end position="31"/>
    </location>
</feature>
<dbReference type="InterPro" id="IPR037185">
    <property type="entry name" value="EmrE-like"/>
</dbReference>
<comment type="caution">
    <text evidence="14">The sequence shown here is derived from an EMBL/GenBank/DDBJ whole genome shotgun (WGS) entry which is preliminary data.</text>
</comment>
<comment type="similarity">
    <text evidence="2">Belongs to the peptidase C48 family.</text>
</comment>
<evidence type="ECO:0000256" key="1">
    <source>
        <dbReference type="ARBA" id="ARBA00004141"/>
    </source>
</evidence>
<evidence type="ECO:0000256" key="3">
    <source>
        <dbReference type="ARBA" id="ARBA00022448"/>
    </source>
</evidence>
<dbReference type="GO" id="GO:0016020">
    <property type="term" value="C:membrane"/>
    <property type="evidence" value="ECO:0007669"/>
    <property type="project" value="UniProtKB-SubCell"/>
</dbReference>
<evidence type="ECO:0000256" key="2">
    <source>
        <dbReference type="ARBA" id="ARBA00005234"/>
    </source>
</evidence>
<evidence type="ECO:0000256" key="12">
    <source>
        <dbReference type="SAM" id="Phobius"/>
    </source>
</evidence>
<dbReference type="EMBL" id="BKCJ010001564">
    <property type="protein sequence ID" value="GEU42415.1"/>
    <property type="molecule type" value="Genomic_DNA"/>
</dbReference>
<feature type="region of interest" description="Disordered" evidence="11">
    <location>
        <begin position="946"/>
        <end position="966"/>
    </location>
</feature>
<dbReference type="SUPFAM" id="SSF54001">
    <property type="entry name" value="Cysteine proteinases"/>
    <property type="match status" value="1"/>
</dbReference>
<dbReference type="Pfam" id="PF02902">
    <property type="entry name" value="Peptidase_C48"/>
    <property type="match status" value="1"/>
</dbReference>
<evidence type="ECO:0000313" key="14">
    <source>
        <dbReference type="EMBL" id="GEU42415.1"/>
    </source>
</evidence>
<feature type="region of interest" description="Disordered" evidence="11">
    <location>
        <begin position="676"/>
        <end position="702"/>
    </location>
</feature>
<evidence type="ECO:0000256" key="6">
    <source>
        <dbReference type="ARBA" id="ARBA00022692"/>
    </source>
</evidence>
<evidence type="ECO:0000256" key="7">
    <source>
        <dbReference type="ARBA" id="ARBA00022801"/>
    </source>
</evidence>
<gene>
    <name evidence="14" type="ORF">Tci_014393</name>
</gene>
<feature type="transmembrane region" description="Helical" evidence="12">
    <location>
        <begin position="159"/>
        <end position="178"/>
    </location>
</feature>
<evidence type="ECO:0000256" key="10">
    <source>
        <dbReference type="ARBA" id="ARBA00038072"/>
    </source>
</evidence>
<keyword evidence="5" id="KW-0645">Protease</keyword>
<comment type="subcellular location">
    <subcellularLocation>
        <location evidence="1">Membrane</location>
        <topology evidence="1">Multi-pass membrane protein</topology>
    </subcellularLocation>
</comment>
<feature type="transmembrane region" description="Helical" evidence="12">
    <location>
        <begin position="258"/>
        <end position="279"/>
    </location>
</feature>
<keyword evidence="4" id="KW-0762">Sugar transport</keyword>
<name>A0A6L2K315_TANCI</name>
<protein>
    <submittedName>
        <fullName evidence="14">UDP-galactose transporter 1</fullName>
    </submittedName>
</protein>
<dbReference type="AlphaFoldDB" id="A0A6L2K315"/>
<evidence type="ECO:0000256" key="9">
    <source>
        <dbReference type="ARBA" id="ARBA00023136"/>
    </source>
</evidence>
<dbReference type="InterPro" id="IPR050186">
    <property type="entry name" value="TPT_transporter"/>
</dbReference>
<sequence>MEENKLCSWNVFRSVFAIFQWWSFNVAVIIMNKWIFQKLDFKFPLTVSCVHFICSSIGAYVVIKVLKVKPLISVEPEDRWRRIFPMSFVFCINIVLGNVSLRYIPVSFMQTIKSFTPATTVILQWMIWRKYFDWRIWASLVPIVGGILLTSVTELSFNMFGFCAALFGCLATSTKTILAESLLHGYKFDSINTVYYMAPFATMILAVPALLLEGAGVVQWIQTHPTPMSAFIIIIGSGVMAFCLNFSIFYVIHSTTAVTFNVAGNLKVAFAVALSWMIFKNPISSMNAFGCGVTLVGCTFYGYVRHRLANQLPGTPRTPRTPRSRLELAPLVSCVLVTCRSKLKLLKLVREKISGTKREALFRQSCFGWVLDQNDWTENCILIHFMLGQQLEVEEEFCLVTGLRFGVENLADYNDGALPIPFRRRVYPPYLDGEHITDSMVFRIIDDELFDRLHDDDAVSLCCLGILQLVLLGVEGKRRISDWMLRLANDRVGWDNYPWGSYVWPTLYSQLKNANVRHWPKPYATQPTTEIDKKSYSIFGYTWAFKENMSAARLTPDETKARSKCTPAEVDVPTGSDVVPTASPVFATATVIDAQVAKELEEQLEREDQRRAEQIARDAEVARIHVEEELQRWKVKDFRGMTFEKVEAKFNSVWKQMEDFIPMGSKEEAERIKRKGLNLEQESAKKQKTSEEVPEEAMSPEEVAEEKVYHEGQRSYWKITRLGGSSASYQFFIDLLKHLDREDLNQLWRLVKETLSNRPPTIDWKLYDSCGVHHVTSKDKEIFMLVEKDYPLRKGLALVMICYKLQVENFSQMANDLVLKIYKISNSPRQQDHQRLNSAVSLVYHKGGPSSFQTHPNSSSFFNIGAPTNWQTPMSLQPGPSNWQSQIPAQSATPYWQPAFPSHPDTYNWQVTIPSHMSNPNLEPLIERHHDNILNREKGEHRPSFYKRTPYMEQPPTTGLPRQCGNKNKNNVMKANLSPLSLENAFDDKNEGGADVKREDYVNYTEFLNDPDQIYLDCYMKGYSVPVTFWQQLVPHLCMPDIDSRTPVGWLSGEHMNAWMELLIRFRRNNAPWTVAYTNIISVHPENQRFLIETDQHTIETLDGSTRPCPTWSVVNWVFLPIHVGGNHWVTSVINLPNSHVFVFESLRNEERKNLLSNQTQRWTPVVNNILQGRGCFNETKGAYNF</sequence>
<evidence type="ECO:0000256" key="5">
    <source>
        <dbReference type="ARBA" id="ARBA00022670"/>
    </source>
</evidence>
<dbReference type="FunFam" id="1.10.3730.20:FF:000015">
    <property type="entry name" value="UDP-galactose transporter 1-like"/>
    <property type="match status" value="1"/>
</dbReference>
<feature type="transmembrane region" description="Helical" evidence="12">
    <location>
        <begin position="134"/>
        <end position="152"/>
    </location>
</feature>